<dbReference type="SUPFAM" id="SSF53822">
    <property type="entry name" value="Periplasmic binding protein-like I"/>
    <property type="match status" value="1"/>
</dbReference>
<name>A0ABV3CBY7_9ACTN</name>
<feature type="binding site" evidence="5">
    <location>
        <position position="43"/>
    </location>
    <ligand>
        <name>ATP</name>
        <dbReference type="ChEBI" id="CHEBI:30616"/>
    </ligand>
</feature>
<keyword evidence="2" id="KW-0732">Signal</keyword>
<dbReference type="InterPro" id="IPR028081">
    <property type="entry name" value="Leu-bd"/>
</dbReference>
<dbReference type="Gene3D" id="3.40.50.2300">
    <property type="match status" value="2"/>
</dbReference>
<dbReference type="InterPro" id="IPR000719">
    <property type="entry name" value="Prot_kinase_dom"/>
</dbReference>
<dbReference type="Gene3D" id="1.10.510.10">
    <property type="entry name" value="Transferase(Phosphotransferase) domain 1"/>
    <property type="match status" value="1"/>
</dbReference>
<feature type="compositionally biased region" description="Pro residues" evidence="6">
    <location>
        <begin position="301"/>
        <end position="311"/>
    </location>
</feature>
<evidence type="ECO:0000313" key="9">
    <source>
        <dbReference type="Proteomes" id="UP001551329"/>
    </source>
</evidence>
<keyword evidence="4 5" id="KW-0067">ATP-binding</keyword>
<dbReference type="PANTHER" id="PTHR47151">
    <property type="entry name" value="LEU/ILE/VAL-BINDING ABC TRANSPORTER SUBUNIT"/>
    <property type="match status" value="1"/>
</dbReference>
<dbReference type="InterPro" id="IPR028082">
    <property type="entry name" value="Peripla_BP_I"/>
</dbReference>
<dbReference type="InterPro" id="IPR017441">
    <property type="entry name" value="Protein_kinase_ATP_BS"/>
</dbReference>
<dbReference type="RefSeq" id="WP_358477596.1">
    <property type="nucleotide sequence ID" value="NZ_JBEZAE010000012.1"/>
</dbReference>
<gene>
    <name evidence="8" type="ORF">AB0A88_19405</name>
</gene>
<dbReference type="PROSITE" id="PS00107">
    <property type="entry name" value="PROTEIN_KINASE_ATP"/>
    <property type="match status" value="1"/>
</dbReference>
<feature type="compositionally biased region" description="Pro residues" evidence="6">
    <location>
        <begin position="353"/>
        <end position="363"/>
    </location>
</feature>
<protein>
    <submittedName>
        <fullName evidence="8">ABC transporter substrate-binding protein</fullName>
    </submittedName>
</protein>
<feature type="compositionally biased region" description="Polar residues" evidence="6">
    <location>
        <begin position="330"/>
        <end position="339"/>
    </location>
</feature>
<feature type="region of interest" description="Disordered" evidence="6">
    <location>
        <begin position="275"/>
        <end position="393"/>
    </location>
</feature>
<dbReference type="PANTHER" id="PTHR47151:SF2">
    <property type="entry name" value="AMINO ACID BINDING PROTEIN"/>
    <property type="match status" value="1"/>
</dbReference>
<comment type="similarity">
    <text evidence="1">Belongs to the leucine-binding protein family.</text>
</comment>
<sequence>MTEQNHELIAGRYQLVERIGQGGMGRVWRGLDQQLFGREVAVKEILFPPGMDDDAREALLRRFTGEARAAVTLSHPGVITVHDVVEHHGAPVIVMELVRGESLAAAIRNRGRLPVRRVAEIGAAVLDALTAAHEAGIVHRDIKPDNVLLAKDRVVLTDFGIAHLADATTKLSHSGMVIGTPQYMPPEQLDGKRPTPANDLWALGATLYHAVEGHPPFEAEGLHALAVAVFTRPHRPPVHAGPLAPALDALLTKDPAHRVGAAEAAELLRGVLMSAAPHPDAPHPDAPHGHGPAQASEPDSRPVPAPDPTATPAPDAAVEPSSAPTMPKQAPSSTPSVATPTVPDLSGADAGPPRHPVPDPPTAPLVVVTPDKPRRTLGATAPSEEGDGVRSGARGLTRRSAVLGTALAVLATGSLLTWSLTRDDDAQSGGRAGGSGAASSVTVRIGVDAPLSGGLSSMGAGIRNSAELAVRTANETGHVPGVTFEITVVDDEADPAKGAANAARLVSDDKLVGVVGPLNSGVARTLVPTLSRAGIVNVSPGNTDPALTLGPDWASGTRVRPYSTYFRTIGTDVDQGPFAARYLHGAGKTKLYVVDDGSSHGTALASGLTAEWKKLGGTVVGTEQVDPAERSFAGLAVRVRSSGAEAVYFGGYYDTAAQLSQQLKQAGVAIPLMGGDGIFDQQYLAGNPQAEGDLATQIGAPATESAAGRDFLTRYGEAGYSQPPGWYGPYAYDATWALIEAVKAVAKKEGGTPADDIRAELPRAVEQLAFDGVTGRVAFDGGDPVSRRLTVYLVDDGSWQATTTGPATP</sequence>
<dbReference type="EMBL" id="JBEZAE010000012">
    <property type="protein sequence ID" value="MEU7072292.1"/>
    <property type="molecule type" value="Genomic_DNA"/>
</dbReference>
<evidence type="ECO:0000259" key="7">
    <source>
        <dbReference type="PROSITE" id="PS50011"/>
    </source>
</evidence>
<evidence type="ECO:0000256" key="4">
    <source>
        <dbReference type="ARBA" id="ARBA00022840"/>
    </source>
</evidence>
<evidence type="ECO:0000256" key="3">
    <source>
        <dbReference type="ARBA" id="ARBA00022741"/>
    </source>
</evidence>
<dbReference type="SMART" id="SM00220">
    <property type="entry name" value="S_TKc"/>
    <property type="match status" value="1"/>
</dbReference>
<accession>A0ABV3CBY7</accession>
<evidence type="ECO:0000256" key="1">
    <source>
        <dbReference type="ARBA" id="ARBA00010062"/>
    </source>
</evidence>
<evidence type="ECO:0000256" key="5">
    <source>
        <dbReference type="PROSITE-ProRule" id="PRU10141"/>
    </source>
</evidence>
<keyword evidence="9" id="KW-1185">Reference proteome</keyword>
<keyword evidence="3 5" id="KW-0547">Nucleotide-binding</keyword>
<comment type="caution">
    <text evidence="8">The sequence shown here is derived from an EMBL/GenBank/DDBJ whole genome shotgun (WGS) entry which is preliminary data.</text>
</comment>
<organism evidence="8 9">
    <name type="scientific">Streptomyces narbonensis</name>
    <dbReference type="NCBI Taxonomy" id="67333"/>
    <lineage>
        <taxon>Bacteria</taxon>
        <taxon>Bacillati</taxon>
        <taxon>Actinomycetota</taxon>
        <taxon>Actinomycetes</taxon>
        <taxon>Kitasatosporales</taxon>
        <taxon>Streptomycetaceae</taxon>
        <taxon>Streptomyces</taxon>
    </lineage>
</organism>
<evidence type="ECO:0000256" key="6">
    <source>
        <dbReference type="SAM" id="MobiDB-lite"/>
    </source>
</evidence>
<proteinExistence type="inferred from homology"/>
<dbReference type="InterPro" id="IPR011009">
    <property type="entry name" value="Kinase-like_dom_sf"/>
</dbReference>
<dbReference type="CDD" id="cd14014">
    <property type="entry name" value="STKc_PknB_like"/>
    <property type="match status" value="1"/>
</dbReference>
<dbReference type="Gene3D" id="3.30.200.20">
    <property type="entry name" value="Phosphorylase Kinase, domain 1"/>
    <property type="match status" value="1"/>
</dbReference>
<reference evidence="8 9" key="1">
    <citation type="submission" date="2024-06" db="EMBL/GenBank/DDBJ databases">
        <title>The Natural Products Discovery Center: Release of the First 8490 Sequenced Strains for Exploring Actinobacteria Biosynthetic Diversity.</title>
        <authorList>
            <person name="Kalkreuter E."/>
            <person name="Kautsar S.A."/>
            <person name="Yang D."/>
            <person name="Bader C.D."/>
            <person name="Teijaro C.N."/>
            <person name="Fluegel L."/>
            <person name="Davis C.M."/>
            <person name="Simpson J.R."/>
            <person name="Lauterbach L."/>
            <person name="Steele A.D."/>
            <person name="Gui C."/>
            <person name="Meng S."/>
            <person name="Li G."/>
            <person name="Viehrig K."/>
            <person name="Ye F."/>
            <person name="Su P."/>
            <person name="Kiefer A.F."/>
            <person name="Nichols A."/>
            <person name="Cepeda A.J."/>
            <person name="Yan W."/>
            <person name="Fan B."/>
            <person name="Jiang Y."/>
            <person name="Adhikari A."/>
            <person name="Zheng C.-J."/>
            <person name="Schuster L."/>
            <person name="Cowan T.M."/>
            <person name="Smanski M.J."/>
            <person name="Chevrette M.G."/>
            <person name="De Carvalho L.P.S."/>
            <person name="Shen B."/>
        </authorList>
    </citation>
    <scope>NUCLEOTIDE SEQUENCE [LARGE SCALE GENOMIC DNA]</scope>
    <source>
        <strain evidence="8 9">NPDC045974</strain>
    </source>
</reference>
<dbReference type="Pfam" id="PF13458">
    <property type="entry name" value="Peripla_BP_6"/>
    <property type="match status" value="1"/>
</dbReference>
<dbReference type="PROSITE" id="PS50011">
    <property type="entry name" value="PROTEIN_KINASE_DOM"/>
    <property type="match status" value="1"/>
</dbReference>
<dbReference type="Proteomes" id="UP001551329">
    <property type="component" value="Unassembled WGS sequence"/>
</dbReference>
<dbReference type="PROSITE" id="PS00108">
    <property type="entry name" value="PROTEIN_KINASE_ST"/>
    <property type="match status" value="1"/>
</dbReference>
<dbReference type="Pfam" id="PF00069">
    <property type="entry name" value="Pkinase"/>
    <property type="match status" value="1"/>
</dbReference>
<evidence type="ECO:0000256" key="2">
    <source>
        <dbReference type="ARBA" id="ARBA00022729"/>
    </source>
</evidence>
<dbReference type="SUPFAM" id="SSF56112">
    <property type="entry name" value="Protein kinase-like (PK-like)"/>
    <property type="match status" value="1"/>
</dbReference>
<feature type="domain" description="Protein kinase" evidence="7">
    <location>
        <begin position="13"/>
        <end position="281"/>
    </location>
</feature>
<dbReference type="InterPro" id="IPR008271">
    <property type="entry name" value="Ser/Thr_kinase_AS"/>
</dbReference>
<evidence type="ECO:0000313" key="8">
    <source>
        <dbReference type="EMBL" id="MEU7072292.1"/>
    </source>
</evidence>
<dbReference type="CDD" id="cd06342">
    <property type="entry name" value="PBP1_ABC_LIVBP-like"/>
    <property type="match status" value="1"/>
</dbReference>